<dbReference type="SUPFAM" id="SSF52540">
    <property type="entry name" value="P-loop containing nucleoside triphosphate hydrolases"/>
    <property type="match status" value="1"/>
</dbReference>
<dbReference type="Proteomes" id="UP000481043">
    <property type="component" value="Unassembled WGS sequence"/>
</dbReference>
<dbReference type="Pfam" id="PF13304">
    <property type="entry name" value="AAA_21"/>
    <property type="match status" value="1"/>
</dbReference>
<organism evidence="6 7">
    <name type="scientific">Bacillus mesophilus</name>
    <dbReference type="NCBI Taxonomy" id="1808955"/>
    <lineage>
        <taxon>Bacteria</taxon>
        <taxon>Bacillati</taxon>
        <taxon>Bacillota</taxon>
        <taxon>Bacilli</taxon>
        <taxon>Bacillales</taxon>
        <taxon>Bacillaceae</taxon>
        <taxon>Bacillus</taxon>
    </lineage>
</organism>
<feature type="coiled-coil region" evidence="4">
    <location>
        <begin position="736"/>
        <end position="763"/>
    </location>
</feature>
<reference evidence="6 7" key="1">
    <citation type="submission" date="2020-02" db="EMBL/GenBank/DDBJ databases">
        <title>Bacillus aquiflavi sp. nov., isolated from yellow water of strong flavor Chinese baijiu in Yibin region of China.</title>
        <authorList>
            <person name="Xie J."/>
        </authorList>
    </citation>
    <scope>NUCLEOTIDE SEQUENCE [LARGE SCALE GENOMIC DNA]</scope>
    <source>
        <strain evidence="6 7">SA4</strain>
    </source>
</reference>
<feature type="coiled-coil region" evidence="4">
    <location>
        <begin position="591"/>
        <end position="618"/>
    </location>
</feature>
<comment type="subunit">
    <text evidence="2">Heterodimer of SbcC and SbcD.</text>
</comment>
<keyword evidence="4" id="KW-0175">Coiled coil</keyword>
<feature type="domain" description="ATPase AAA-type core" evidence="5">
    <location>
        <begin position="795"/>
        <end position="1056"/>
    </location>
</feature>
<evidence type="ECO:0000256" key="1">
    <source>
        <dbReference type="ARBA" id="ARBA00006930"/>
    </source>
</evidence>
<sequence length="1109" mass="129636">MDINALIERYGYSILKDEFINYENDFIKFIQFRRNVEIEFQSISEYFLIELTESATETLFEKNNLDKFKDFQRKLISDVYFSYKNDIRWNIYLILLIKNESLIKNIPLREIEKDTNFARKFVYSEEDFKDFLEGKIYIDPKSDIVNIQKDISPESVWIKELNKHFLSGCLTQNYQEKNIDLFLETNDFNDKGLSEIPISQIDEDTPLIEKIVEVDIGQLSRPCFTSNKTIETGLVNLLHGANGTGKTSLLETIELAITGENSRSKIFKEDNSDEVVVYCYTDKGIKEFNSKRLASESKKFENKWYGTPVGRGRTTLNRNFSLFNYFDTDKPLRFALEEIDEEMENQYLNRFSQLIFGDHIIKMQKNWLRYKEGFEERHKHLIRQDIGIEDKLEEKSIRINKLKNLVSINQSHFQIYLKKVFFNINIINIQEPLTEEDFKKLSEILGYLETPIETLKEINKSYVNLNSEKLREELNEFTKGKEEIQETINSLNQEKEKYESNLKKLGNSIILLNNENSNYSRLLDEIGISMDNWSSYSEILKYQENILKRDSVIFELSTIEKEIDSIDKINANWPEINKISDISSYAIPNNIETLYENINQTETKLNEIEDKINAYKKYVGKVAELQIKIKNLGLEYLENVNTADNCPLCGVKHKNHNSLIDQINVTQFTDEESVISKLEKERSLLTNTLITFKDEMDDALYKNKVRNNIIDCYINVFMVNQNEPDIPDIKNIFIMINRLIKNKDDLIEKKNKLEFSLKDLESKGYTKENIANSRLFLKRDKFYGKFQHQSEITSFEDYLVSLENEYQNLLDLNNSSLSDLSKNIQSTELSILNIKKEIEHNLENKKLILIKIDNISSAISSLNQINNYFNLDDSNEINNWLYDLEILQDNINKAIHNLNNSNEIENELKSIQELKKDRVKIKENILKCESTIGVLRSLPKHEEFVHKFIQENLSKIEYIFKSIHSPKEFTSLEFDSSGIIALRGNGNSAKAHQMSTGQRVSLALSVMFTHFLAAPSAPRFLLLDEPVANMDDLHLLNLLDIIRELALRGTQIIFTTANPDVAGLFRRKFSFFGNEFKQFEFLREDSGLTTIKELQYSPYHEEVVSSRII</sequence>
<feature type="coiled-coil region" evidence="4">
    <location>
        <begin position="467"/>
        <end position="515"/>
    </location>
</feature>
<gene>
    <name evidence="6" type="ORF">G4D63_15250</name>
</gene>
<dbReference type="InterPro" id="IPR027417">
    <property type="entry name" value="P-loop_NTPase"/>
</dbReference>
<comment type="similarity">
    <text evidence="1">Belongs to the SMC family. SbcC subfamily.</text>
</comment>
<proteinExistence type="inferred from homology"/>
<dbReference type="EMBL" id="JAAIWM010000005">
    <property type="protein sequence ID" value="NEY73092.1"/>
    <property type="molecule type" value="Genomic_DNA"/>
</dbReference>
<dbReference type="GO" id="GO:0005524">
    <property type="term" value="F:ATP binding"/>
    <property type="evidence" value="ECO:0007669"/>
    <property type="project" value="InterPro"/>
</dbReference>
<evidence type="ECO:0000256" key="4">
    <source>
        <dbReference type="SAM" id="Coils"/>
    </source>
</evidence>
<name>A0A6M0Q9R4_9BACI</name>
<accession>A0A6M0Q9R4</accession>
<evidence type="ECO:0000256" key="2">
    <source>
        <dbReference type="ARBA" id="ARBA00011322"/>
    </source>
</evidence>
<feature type="coiled-coil region" evidence="4">
    <location>
        <begin position="884"/>
        <end position="931"/>
    </location>
</feature>
<dbReference type="CDD" id="cd00267">
    <property type="entry name" value="ABC_ATPase"/>
    <property type="match status" value="1"/>
</dbReference>
<evidence type="ECO:0000313" key="6">
    <source>
        <dbReference type="EMBL" id="NEY73092.1"/>
    </source>
</evidence>
<dbReference type="PANTHER" id="PTHR32114">
    <property type="entry name" value="ABC TRANSPORTER ABCH.3"/>
    <property type="match status" value="1"/>
</dbReference>
<dbReference type="PANTHER" id="PTHR32114:SF2">
    <property type="entry name" value="ABC TRANSPORTER ABCH.3"/>
    <property type="match status" value="1"/>
</dbReference>
<dbReference type="Gene3D" id="3.40.50.300">
    <property type="entry name" value="P-loop containing nucleotide triphosphate hydrolases"/>
    <property type="match status" value="2"/>
</dbReference>
<evidence type="ECO:0000259" key="5">
    <source>
        <dbReference type="Pfam" id="PF13304"/>
    </source>
</evidence>
<evidence type="ECO:0000313" key="7">
    <source>
        <dbReference type="Proteomes" id="UP000481043"/>
    </source>
</evidence>
<keyword evidence="7" id="KW-1185">Reference proteome</keyword>
<comment type="caution">
    <text evidence="6">The sequence shown here is derived from an EMBL/GenBank/DDBJ whole genome shotgun (WGS) entry which is preliminary data.</text>
</comment>
<evidence type="ECO:0000256" key="3">
    <source>
        <dbReference type="ARBA" id="ARBA00013368"/>
    </source>
</evidence>
<dbReference type="InterPro" id="IPR003959">
    <property type="entry name" value="ATPase_AAA_core"/>
</dbReference>
<dbReference type="GO" id="GO:0016887">
    <property type="term" value="F:ATP hydrolysis activity"/>
    <property type="evidence" value="ECO:0007669"/>
    <property type="project" value="InterPro"/>
</dbReference>
<protein>
    <recommendedName>
        <fullName evidence="3">Nuclease SbcCD subunit C</fullName>
    </recommendedName>
</protein>
<dbReference type="AlphaFoldDB" id="A0A6M0Q9R4"/>
<dbReference type="RefSeq" id="WP_163180553.1">
    <property type="nucleotide sequence ID" value="NZ_JAAIWM010000005.1"/>
</dbReference>